<organism evidence="1 2">
    <name type="scientific">Simian mastadenovirus C</name>
    <dbReference type="NCBI Taxonomy" id="1962300"/>
    <lineage>
        <taxon>Viruses</taxon>
        <taxon>Varidnaviria</taxon>
        <taxon>Bamfordvirae</taxon>
        <taxon>Preplasmiviricota</taxon>
        <taxon>Polisuviricotina</taxon>
        <taxon>Pharingeaviricetes</taxon>
        <taxon>Rowavirales</taxon>
        <taxon>Adenoviridae</taxon>
        <taxon>Mastadenovirus</taxon>
        <taxon>Mastadenovirus cynocephali</taxon>
    </lineage>
</organism>
<evidence type="ECO:0000313" key="2">
    <source>
        <dbReference type="Proteomes" id="UP000147978"/>
    </source>
</evidence>
<accession>M9YVH0</accession>
<sequence length="103" mass="11924">MMTDGAAVTARLRHLHHCRRFRCFAREPFVFGYFQLFDDHPHGPAHGVELRVEKELDSYLLRLPRPILVEKEHGTTIVKLYCICSSPGLHEDLCCLLCAEFNK</sequence>
<reference evidence="1 2" key="1">
    <citation type="journal article" date="2013" name="MBio">
        <title>A novel adenovirus species associated with an acute respiratory outbreak in a baboon colony and evidence of coincident human infection.</title>
        <authorList>
            <person name="Chiu C.Y."/>
            <person name="Yagi S."/>
            <person name="Lu X."/>
            <person name="Yu G."/>
            <person name="Chen E.C."/>
            <person name="Liu M."/>
            <person name="Dick E.J.Jr."/>
            <person name="Carey K.D."/>
            <person name="Erdman D.D."/>
            <person name="Leland M.M."/>
            <person name="Patterson J.L."/>
        </authorList>
    </citation>
    <scope>NUCLEOTIDE SEQUENCE [LARGE SCALE GENOMIC DNA]</scope>
    <source>
        <strain evidence="1">BaAdV-3</strain>
    </source>
</reference>
<name>M9YVH0_9ADEN</name>
<proteinExistence type="predicted"/>
<dbReference type="EMBL" id="KC693023">
    <property type="protein sequence ID" value="AGK27181.1"/>
    <property type="molecule type" value="Genomic_DNA"/>
</dbReference>
<dbReference type="Proteomes" id="UP000147978">
    <property type="component" value="Segment"/>
</dbReference>
<dbReference type="InterPro" id="IPR007912">
    <property type="entry name" value="Adeno_E3A"/>
</dbReference>
<protein>
    <submittedName>
        <fullName evidence="1">E12.5</fullName>
    </submittedName>
</protein>
<dbReference type="Pfam" id="PF05248">
    <property type="entry name" value="Adeno_E3A"/>
    <property type="match status" value="1"/>
</dbReference>
<evidence type="ECO:0000313" key="1">
    <source>
        <dbReference type="EMBL" id="AGK27181.1"/>
    </source>
</evidence>